<feature type="domain" description="DAHP synthase ferredoxin-like" evidence="3">
    <location>
        <begin position="1"/>
        <end position="67"/>
    </location>
</feature>
<dbReference type="InterPro" id="IPR052899">
    <property type="entry name" value="Class-I_DAHP_synthase"/>
</dbReference>
<dbReference type="PANTHER" id="PTHR43018">
    <property type="entry name" value="PHOSPHO-2-DEHYDRO-3-DEOXYHEPTONATE ALDOLASE"/>
    <property type="match status" value="1"/>
</dbReference>
<sequence>MIVVMQTGATKEQVRQVEEVLIQLGFKTHPIYGEIKTVIGAIGDKRLLNPQLITDMPGVEGIVPIMKPYKLASKELKQTKTTIQIDDLTIGGREIVIMAGPCAVENEQIFYETARKVKAAGAKILRGGAYKPRTSPYSFQGLEEEGLKMLALARRETGLKIVTEVVDTRDVEKVAEYADILQIGARNMQNFRLLKEAGASGKPILLKRGLAATIEEWLMAAEYIMSSGNPHIILCERGIRTFETATRNTIDISAIPVVQELSHLPVIVDPSHATGSWKYVDALSKAAVAAGADGLLIEVHDDPARALCDGPQSLRPDKFAFLVEELKAVAAAVHRSL</sequence>
<dbReference type="NCBIfam" id="TIGR01361">
    <property type="entry name" value="DAHP_synth_Bsub"/>
    <property type="match status" value="1"/>
</dbReference>
<dbReference type="GO" id="GO:0016832">
    <property type="term" value="F:aldehyde-lyase activity"/>
    <property type="evidence" value="ECO:0007669"/>
    <property type="project" value="InterPro"/>
</dbReference>
<reference evidence="4" key="1">
    <citation type="submission" date="2020-06" db="EMBL/GenBank/DDBJ databases">
        <title>Novel chitinolytic bacterium.</title>
        <authorList>
            <person name="Ungkulpasvich U."/>
            <person name="Kosugi A."/>
            <person name="Uke A."/>
        </authorList>
    </citation>
    <scope>NUCLEOTIDE SEQUENCE</scope>
    <source>
        <strain evidence="4">UUS1-1</strain>
    </source>
</reference>
<evidence type="ECO:0000256" key="1">
    <source>
        <dbReference type="ARBA" id="ARBA00022679"/>
    </source>
</evidence>
<evidence type="ECO:0000259" key="2">
    <source>
        <dbReference type="Pfam" id="PF00793"/>
    </source>
</evidence>
<feature type="domain" description="DAHP synthetase I/KDSA" evidence="2">
    <location>
        <begin position="87"/>
        <end position="326"/>
    </location>
</feature>
<evidence type="ECO:0000259" key="3">
    <source>
        <dbReference type="Pfam" id="PF18152"/>
    </source>
</evidence>
<evidence type="ECO:0000313" key="5">
    <source>
        <dbReference type="Proteomes" id="UP000657177"/>
    </source>
</evidence>
<dbReference type="EC" id="2.5.1.54" evidence="4"/>
<keyword evidence="1 4" id="KW-0808">Transferase</keyword>
<name>A0A8J6I1A6_9FIRM</name>
<keyword evidence="5" id="KW-1185">Reference proteome</keyword>
<dbReference type="Pfam" id="PF18152">
    <property type="entry name" value="DAHP_snth_FXD"/>
    <property type="match status" value="1"/>
</dbReference>
<dbReference type="PANTHER" id="PTHR43018:SF3">
    <property type="entry name" value="CARBOXYSOME FORMATION PROTEIN"/>
    <property type="match status" value="1"/>
</dbReference>
<comment type="caution">
    <text evidence="4">The sequence shown here is derived from an EMBL/GenBank/DDBJ whole genome shotgun (WGS) entry which is preliminary data.</text>
</comment>
<dbReference type="EMBL" id="JAAKDE010000004">
    <property type="protein sequence ID" value="MBA2132494.1"/>
    <property type="molecule type" value="Genomic_DNA"/>
</dbReference>
<dbReference type="NCBIfam" id="NF009239">
    <property type="entry name" value="PRK12595.1"/>
    <property type="match status" value="1"/>
</dbReference>
<dbReference type="GO" id="GO:0009073">
    <property type="term" value="P:aromatic amino acid family biosynthetic process"/>
    <property type="evidence" value="ECO:0007669"/>
    <property type="project" value="InterPro"/>
</dbReference>
<proteinExistence type="predicted"/>
<organism evidence="4 5">
    <name type="scientific">Capillibacterium thermochitinicola</name>
    <dbReference type="NCBI Taxonomy" id="2699427"/>
    <lineage>
        <taxon>Bacteria</taxon>
        <taxon>Bacillati</taxon>
        <taxon>Bacillota</taxon>
        <taxon>Capillibacterium</taxon>
    </lineage>
</organism>
<gene>
    <name evidence="4" type="primary">aroF</name>
    <name evidence="4" type="ORF">G5B42_02900</name>
</gene>
<dbReference type="RefSeq" id="WP_181338938.1">
    <property type="nucleotide sequence ID" value="NZ_JAAKDE010000004.1"/>
</dbReference>
<evidence type="ECO:0000313" key="4">
    <source>
        <dbReference type="EMBL" id="MBA2132494.1"/>
    </source>
</evidence>
<dbReference type="InterPro" id="IPR013785">
    <property type="entry name" value="Aldolase_TIM"/>
</dbReference>
<dbReference type="InterPro" id="IPR006218">
    <property type="entry name" value="DAHP1/KDSA"/>
</dbReference>
<dbReference type="GO" id="GO:0003849">
    <property type="term" value="F:3-deoxy-7-phosphoheptulonate synthase activity"/>
    <property type="evidence" value="ECO:0007669"/>
    <property type="project" value="UniProtKB-EC"/>
</dbReference>
<dbReference type="Pfam" id="PF00793">
    <property type="entry name" value="DAHP_synth_1"/>
    <property type="match status" value="1"/>
</dbReference>
<dbReference type="NCBIfam" id="NF006421">
    <property type="entry name" value="PRK08673.1"/>
    <property type="match status" value="1"/>
</dbReference>
<protein>
    <submittedName>
        <fullName evidence="4">3-deoxy-7-phosphoheptulonate synthase</fullName>
        <ecNumber evidence="4">2.5.1.54</ecNumber>
    </submittedName>
</protein>
<accession>A0A8J6I1A6</accession>
<dbReference type="Proteomes" id="UP000657177">
    <property type="component" value="Unassembled WGS sequence"/>
</dbReference>
<dbReference type="Gene3D" id="3.20.20.70">
    <property type="entry name" value="Aldolase class I"/>
    <property type="match status" value="1"/>
</dbReference>
<dbReference type="InterPro" id="IPR041071">
    <property type="entry name" value="DAHP_snth_FXD"/>
</dbReference>
<dbReference type="AlphaFoldDB" id="A0A8J6I1A6"/>
<dbReference type="SUPFAM" id="SSF51569">
    <property type="entry name" value="Aldolase"/>
    <property type="match status" value="1"/>
</dbReference>
<dbReference type="InterPro" id="IPR006268">
    <property type="entry name" value="DAHP_syn_2"/>
</dbReference>
<dbReference type="Gene3D" id="3.30.70.1140">
    <property type="entry name" value="Phospho-2-dehydro-3-deoxyheptonate aldolase, domain 1"/>
    <property type="match status" value="1"/>
</dbReference>